<dbReference type="GO" id="GO:0003984">
    <property type="term" value="F:acetolactate synthase activity"/>
    <property type="evidence" value="ECO:0007669"/>
    <property type="project" value="TreeGrafter"/>
</dbReference>
<dbReference type="Pfam" id="PF02775">
    <property type="entry name" value="TPP_enzyme_C"/>
    <property type="match status" value="1"/>
</dbReference>
<name>A0A1H4AAU2_9GAMM</name>
<evidence type="ECO:0000313" key="7">
    <source>
        <dbReference type="EMBL" id="SEA33030.1"/>
    </source>
</evidence>
<dbReference type="SUPFAM" id="SSF52518">
    <property type="entry name" value="Thiamin diphosphate-binding fold (THDP-binding)"/>
    <property type="match status" value="2"/>
</dbReference>
<feature type="domain" description="Thiamine pyrophosphate enzyme central" evidence="4">
    <location>
        <begin position="198"/>
        <end position="331"/>
    </location>
</feature>
<proteinExistence type="inferred from homology"/>
<feature type="domain" description="Thiamine pyrophosphate enzyme TPP-binding" evidence="5">
    <location>
        <begin position="391"/>
        <end position="536"/>
    </location>
</feature>
<evidence type="ECO:0000259" key="4">
    <source>
        <dbReference type="Pfam" id="PF00205"/>
    </source>
</evidence>
<keyword evidence="8" id="KW-1185">Reference proteome</keyword>
<dbReference type="OrthoDB" id="9785953at2"/>
<dbReference type="GO" id="GO:0000287">
    <property type="term" value="F:magnesium ion binding"/>
    <property type="evidence" value="ECO:0007669"/>
    <property type="project" value="InterPro"/>
</dbReference>
<dbReference type="PANTHER" id="PTHR18968">
    <property type="entry name" value="THIAMINE PYROPHOSPHATE ENZYMES"/>
    <property type="match status" value="1"/>
</dbReference>
<dbReference type="GO" id="GO:0050660">
    <property type="term" value="F:flavin adenine dinucleotide binding"/>
    <property type="evidence" value="ECO:0007669"/>
    <property type="project" value="TreeGrafter"/>
</dbReference>
<dbReference type="GO" id="GO:0009097">
    <property type="term" value="P:isoleucine biosynthetic process"/>
    <property type="evidence" value="ECO:0007669"/>
    <property type="project" value="TreeGrafter"/>
</dbReference>
<dbReference type="InterPro" id="IPR000399">
    <property type="entry name" value="TPP-bd_CS"/>
</dbReference>
<dbReference type="InterPro" id="IPR012001">
    <property type="entry name" value="Thiamin_PyroP_enz_TPP-bd_dom"/>
</dbReference>
<evidence type="ECO:0000256" key="3">
    <source>
        <dbReference type="RuleBase" id="RU362132"/>
    </source>
</evidence>
<dbReference type="FunFam" id="3.40.50.970:FF:000007">
    <property type="entry name" value="Acetolactate synthase"/>
    <property type="match status" value="1"/>
</dbReference>
<comment type="similarity">
    <text evidence="1 3">Belongs to the TPP enzyme family.</text>
</comment>
<dbReference type="PANTHER" id="PTHR18968:SF120">
    <property type="entry name" value="ACETOLACTATE SYNTHASE LARGE SUBUNIT"/>
    <property type="match status" value="1"/>
</dbReference>
<dbReference type="SUPFAM" id="SSF52467">
    <property type="entry name" value="DHS-like NAD/FAD-binding domain"/>
    <property type="match status" value="1"/>
</dbReference>
<dbReference type="GO" id="GO:0009099">
    <property type="term" value="P:L-valine biosynthetic process"/>
    <property type="evidence" value="ECO:0007669"/>
    <property type="project" value="TreeGrafter"/>
</dbReference>
<reference evidence="8" key="1">
    <citation type="submission" date="2016-10" db="EMBL/GenBank/DDBJ databases">
        <authorList>
            <person name="Varghese N."/>
            <person name="Submissions S."/>
        </authorList>
    </citation>
    <scope>NUCLEOTIDE SEQUENCE [LARGE SCALE GENOMIC DNA]</scope>
    <source>
        <strain evidence="8">CGMCC 1.10657</strain>
    </source>
</reference>
<evidence type="ECO:0000259" key="5">
    <source>
        <dbReference type="Pfam" id="PF02775"/>
    </source>
</evidence>
<sequence>MTETVNLRTSSGGQILVQCLQVEGVERAFCVPGESYLAVLDAFVDAPEIQVITCRQEGGAAMMAAADGKLSGNPGACFVTRGPGATNASAGVHLARQASIPMVLFIGQVARDTRDREAFQEIDYRQMFGGIAKWVAEVDSAQRMAEYVQRAFAVARAGRPGPVVLALPEDMLRETATPPVLGTPPAPASPSPNQADIDHFNRLLTQSRKPLVLCGEANWSDSREQLHAWCESHQLPVAAAFRCQDNFDNDNPLYIGDVGLGINPALRRRIESADLVICLGGRFSEIVTQNYGILQPGGQQKIIYVHPSAEELAAAPAVELAINAGMERLLSVLLDESPPEATAARSSWVESARADYEQWNSPQPIPGPLQYGEIVTWLREQLEDDAIICNGAGNYAIWVHRFFRYRRANTQLAPISGSMGYGLPAAIAAKLRFPQRQVICFAGDGCLQMTLQEMATACQYGANILLIVVNNGSLGTIRMHQERNYPGRTSATDLYNPDFVALARAYGFHAEAVAETQQFASAYAAATAANKPALLELQLPLEALTPNLKLSELSKLSNL</sequence>
<dbReference type="NCBIfam" id="NF006052">
    <property type="entry name" value="PRK08199.1"/>
    <property type="match status" value="1"/>
</dbReference>
<feature type="domain" description="Thiamine pyrophosphate enzyme N-terminal TPP-binding" evidence="6">
    <location>
        <begin position="12"/>
        <end position="126"/>
    </location>
</feature>
<dbReference type="CDD" id="cd00568">
    <property type="entry name" value="TPP_enzymes"/>
    <property type="match status" value="1"/>
</dbReference>
<dbReference type="Gene3D" id="3.40.50.970">
    <property type="match status" value="2"/>
</dbReference>
<evidence type="ECO:0000259" key="6">
    <source>
        <dbReference type="Pfam" id="PF02776"/>
    </source>
</evidence>
<organism evidence="7 8">
    <name type="scientific">Microbulbifer marinus</name>
    <dbReference type="NCBI Taxonomy" id="658218"/>
    <lineage>
        <taxon>Bacteria</taxon>
        <taxon>Pseudomonadati</taxon>
        <taxon>Pseudomonadota</taxon>
        <taxon>Gammaproteobacteria</taxon>
        <taxon>Cellvibrionales</taxon>
        <taxon>Microbulbiferaceae</taxon>
        <taxon>Microbulbifer</taxon>
    </lineage>
</organism>
<dbReference type="STRING" id="658218.SAMN05216562_2658"/>
<dbReference type="Gene3D" id="3.40.50.1220">
    <property type="entry name" value="TPP-binding domain"/>
    <property type="match status" value="1"/>
</dbReference>
<dbReference type="InterPro" id="IPR029061">
    <property type="entry name" value="THDP-binding"/>
</dbReference>
<evidence type="ECO:0000256" key="2">
    <source>
        <dbReference type="ARBA" id="ARBA00023052"/>
    </source>
</evidence>
<dbReference type="GO" id="GO:0005948">
    <property type="term" value="C:acetolactate synthase complex"/>
    <property type="evidence" value="ECO:0007669"/>
    <property type="project" value="TreeGrafter"/>
</dbReference>
<dbReference type="Pfam" id="PF00205">
    <property type="entry name" value="TPP_enzyme_M"/>
    <property type="match status" value="1"/>
</dbReference>
<dbReference type="PROSITE" id="PS00187">
    <property type="entry name" value="TPP_ENZYMES"/>
    <property type="match status" value="1"/>
</dbReference>
<dbReference type="Pfam" id="PF02776">
    <property type="entry name" value="TPP_enzyme_N"/>
    <property type="match status" value="1"/>
</dbReference>
<dbReference type="InterPro" id="IPR029035">
    <property type="entry name" value="DHS-like_NAD/FAD-binding_dom"/>
</dbReference>
<evidence type="ECO:0000313" key="8">
    <source>
        <dbReference type="Proteomes" id="UP000198658"/>
    </source>
</evidence>
<dbReference type="GO" id="GO:0030976">
    <property type="term" value="F:thiamine pyrophosphate binding"/>
    <property type="evidence" value="ECO:0007669"/>
    <property type="project" value="InterPro"/>
</dbReference>
<gene>
    <name evidence="7" type="ORF">SAMN05216562_2658</name>
</gene>
<keyword evidence="2 3" id="KW-0786">Thiamine pyrophosphate</keyword>
<dbReference type="CDD" id="cd07035">
    <property type="entry name" value="TPP_PYR_POX_like"/>
    <property type="match status" value="1"/>
</dbReference>
<dbReference type="EMBL" id="FNQO01000003">
    <property type="protein sequence ID" value="SEA33030.1"/>
    <property type="molecule type" value="Genomic_DNA"/>
</dbReference>
<dbReference type="InterPro" id="IPR011766">
    <property type="entry name" value="TPP_enzyme_TPP-bd"/>
</dbReference>
<dbReference type="InterPro" id="IPR012000">
    <property type="entry name" value="Thiamin_PyroP_enz_cen_dom"/>
</dbReference>
<protein>
    <submittedName>
        <fullName evidence="7">Acetolactate synthase, large subunit</fullName>
    </submittedName>
</protein>
<dbReference type="RefSeq" id="WP_091389341.1">
    <property type="nucleotide sequence ID" value="NZ_FNQO01000003.1"/>
</dbReference>
<evidence type="ECO:0000256" key="1">
    <source>
        <dbReference type="ARBA" id="ARBA00007812"/>
    </source>
</evidence>
<dbReference type="Proteomes" id="UP000198658">
    <property type="component" value="Unassembled WGS sequence"/>
</dbReference>
<dbReference type="InterPro" id="IPR045229">
    <property type="entry name" value="TPP_enz"/>
</dbReference>
<accession>A0A1H4AAU2</accession>
<dbReference type="AlphaFoldDB" id="A0A1H4AAU2"/>